<keyword evidence="1" id="KW-0472">Membrane</keyword>
<keyword evidence="3" id="KW-1185">Reference proteome</keyword>
<feature type="transmembrane region" description="Helical" evidence="1">
    <location>
        <begin position="6"/>
        <end position="27"/>
    </location>
</feature>
<accession>A0A2T7DCV8</accession>
<gene>
    <name evidence="2" type="ORF">GQ55_5G048600</name>
</gene>
<organism evidence="2 3">
    <name type="scientific">Panicum hallii var. hallii</name>
    <dbReference type="NCBI Taxonomy" id="1504633"/>
    <lineage>
        <taxon>Eukaryota</taxon>
        <taxon>Viridiplantae</taxon>
        <taxon>Streptophyta</taxon>
        <taxon>Embryophyta</taxon>
        <taxon>Tracheophyta</taxon>
        <taxon>Spermatophyta</taxon>
        <taxon>Magnoliopsida</taxon>
        <taxon>Liliopsida</taxon>
        <taxon>Poales</taxon>
        <taxon>Poaceae</taxon>
        <taxon>PACMAD clade</taxon>
        <taxon>Panicoideae</taxon>
        <taxon>Panicodae</taxon>
        <taxon>Paniceae</taxon>
        <taxon>Panicinae</taxon>
        <taxon>Panicum</taxon>
        <taxon>Panicum sect. Panicum</taxon>
    </lineage>
</organism>
<reference evidence="2 3" key="1">
    <citation type="submission" date="2018-04" db="EMBL/GenBank/DDBJ databases">
        <title>WGS assembly of Panicum hallii var. hallii HAL2.</title>
        <authorList>
            <person name="Lovell J."/>
            <person name="Jenkins J."/>
            <person name="Lowry D."/>
            <person name="Mamidi S."/>
            <person name="Sreedasyam A."/>
            <person name="Weng X."/>
            <person name="Barry K."/>
            <person name="Bonette J."/>
            <person name="Campitelli B."/>
            <person name="Daum C."/>
            <person name="Gordon S."/>
            <person name="Gould B."/>
            <person name="Lipzen A."/>
            <person name="MacQueen A."/>
            <person name="Palacio-Mejia J."/>
            <person name="Plott C."/>
            <person name="Shakirov E."/>
            <person name="Shu S."/>
            <person name="Yoshinaga Y."/>
            <person name="Zane M."/>
            <person name="Rokhsar D."/>
            <person name="Grimwood J."/>
            <person name="Schmutz J."/>
            <person name="Juenger T."/>
        </authorList>
    </citation>
    <scope>NUCLEOTIDE SEQUENCE [LARGE SCALE GENOMIC DNA]</scope>
    <source>
        <strain evidence="3">cv. HAL2</strain>
    </source>
</reference>
<keyword evidence="1" id="KW-1133">Transmembrane helix</keyword>
<dbReference type="STRING" id="1504633.A0A2T7DCV8"/>
<proteinExistence type="predicted"/>
<evidence type="ECO:0008006" key="4">
    <source>
        <dbReference type="Google" id="ProtNLM"/>
    </source>
</evidence>
<dbReference type="Proteomes" id="UP000244336">
    <property type="component" value="Chromosome 5"/>
</dbReference>
<evidence type="ECO:0000256" key="1">
    <source>
        <dbReference type="SAM" id="Phobius"/>
    </source>
</evidence>
<keyword evidence="1" id="KW-0812">Transmembrane</keyword>
<sequence>MGDFVVNLFGSFALVPLTVVFPSMIVLKIKGKSGGRWSRIWHWGIIIAVSSLHGSRRRYHCRRRPFDLPQRQGLPLLRRHVTAPNQRGKERRVKRVQMLPQYVLSARHTPS</sequence>
<dbReference type="EMBL" id="CM009753">
    <property type="protein sequence ID" value="PUZ53388.1"/>
    <property type="molecule type" value="Genomic_DNA"/>
</dbReference>
<name>A0A2T7DCV8_9POAL</name>
<protein>
    <recommendedName>
        <fullName evidence="4">Amino acid transporter transmembrane domain-containing protein</fullName>
    </recommendedName>
</protein>
<dbReference type="AlphaFoldDB" id="A0A2T7DCV8"/>
<dbReference type="Gramene" id="PUZ53388">
    <property type="protein sequence ID" value="PUZ53388"/>
    <property type="gene ID" value="GQ55_5G048600"/>
</dbReference>
<evidence type="ECO:0000313" key="2">
    <source>
        <dbReference type="EMBL" id="PUZ53388.1"/>
    </source>
</evidence>
<evidence type="ECO:0000313" key="3">
    <source>
        <dbReference type="Proteomes" id="UP000244336"/>
    </source>
</evidence>